<dbReference type="PROSITE" id="PS50109">
    <property type="entry name" value="HIS_KIN"/>
    <property type="match status" value="1"/>
</dbReference>
<dbReference type="Gene3D" id="1.10.287.130">
    <property type="match status" value="1"/>
</dbReference>
<evidence type="ECO:0000256" key="4">
    <source>
        <dbReference type="ARBA" id="ARBA00022679"/>
    </source>
</evidence>
<dbReference type="InterPro" id="IPR005467">
    <property type="entry name" value="His_kinase_dom"/>
</dbReference>
<dbReference type="GO" id="GO:0016036">
    <property type="term" value="P:cellular response to phosphate starvation"/>
    <property type="evidence" value="ECO:0007669"/>
    <property type="project" value="TreeGrafter"/>
</dbReference>
<evidence type="ECO:0000313" key="9">
    <source>
        <dbReference type="EMBL" id="PRD46882.1"/>
    </source>
</evidence>
<dbReference type="EMBL" id="PVBQ01000010">
    <property type="protein sequence ID" value="PRD46882.1"/>
    <property type="molecule type" value="Genomic_DNA"/>
</dbReference>
<dbReference type="CDD" id="cd00082">
    <property type="entry name" value="HisKA"/>
    <property type="match status" value="1"/>
</dbReference>
<keyword evidence="6" id="KW-0902">Two-component regulatory system</keyword>
<evidence type="ECO:0000256" key="1">
    <source>
        <dbReference type="ARBA" id="ARBA00000085"/>
    </source>
</evidence>
<dbReference type="SMART" id="SM00387">
    <property type="entry name" value="HATPase_c"/>
    <property type="match status" value="1"/>
</dbReference>
<dbReference type="EC" id="2.7.13.3" evidence="2"/>
<dbReference type="Pfam" id="PF02518">
    <property type="entry name" value="HATPase_c"/>
    <property type="match status" value="1"/>
</dbReference>
<keyword evidence="3" id="KW-0597">Phosphoprotein</keyword>
<gene>
    <name evidence="9" type="ORF">C5745_13540</name>
</gene>
<evidence type="ECO:0000256" key="6">
    <source>
        <dbReference type="ARBA" id="ARBA00023012"/>
    </source>
</evidence>
<dbReference type="SUPFAM" id="SSF47384">
    <property type="entry name" value="Homodimeric domain of signal transducing histidine kinase"/>
    <property type="match status" value="1"/>
</dbReference>
<dbReference type="InterPro" id="IPR036890">
    <property type="entry name" value="HATPase_C_sf"/>
</dbReference>
<dbReference type="OrthoDB" id="9813151at2"/>
<evidence type="ECO:0000256" key="5">
    <source>
        <dbReference type="ARBA" id="ARBA00022777"/>
    </source>
</evidence>
<reference evidence="9 10" key="1">
    <citation type="submission" date="2018-02" db="EMBL/GenBank/DDBJ databases">
        <title>The draft genome of Sphingobacterium sp. 5JN-11.</title>
        <authorList>
            <person name="Liu L."/>
            <person name="Li L."/>
            <person name="Liang L."/>
            <person name="Zhang X."/>
            <person name="Wang T."/>
        </authorList>
    </citation>
    <scope>NUCLEOTIDE SEQUENCE [LARGE SCALE GENOMIC DNA]</scope>
    <source>
        <strain evidence="9 10">5JN-11</strain>
    </source>
</reference>
<dbReference type="GO" id="GO:0004721">
    <property type="term" value="F:phosphoprotein phosphatase activity"/>
    <property type="evidence" value="ECO:0007669"/>
    <property type="project" value="TreeGrafter"/>
</dbReference>
<evidence type="ECO:0000256" key="7">
    <source>
        <dbReference type="SAM" id="Phobius"/>
    </source>
</evidence>
<dbReference type="SUPFAM" id="SSF55874">
    <property type="entry name" value="ATPase domain of HSP90 chaperone/DNA topoisomerase II/histidine kinase"/>
    <property type="match status" value="1"/>
</dbReference>
<dbReference type="Gene3D" id="3.30.565.10">
    <property type="entry name" value="Histidine kinase-like ATPase, C-terminal domain"/>
    <property type="match status" value="1"/>
</dbReference>
<dbReference type="InterPro" id="IPR003661">
    <property type="entry name" value="HisK_dim/P_dom"/>
</dbReference>
<dbReference type="PRINTS" id="PR00344">
    <property type="entry name" value="BCTRLSENSOR"/>
</dbReference>
<protein>
    <recommendedName>
        <fullName evidence="2">histidine kinase</fullName>
        <ecNumber evidence="2">2.7.13.3</ecNumber>
    </recommendedName>
</protein>
<dbReference type="AlphaFoldDB" id="A0A2S9J288"/>
<feature type="transmembrane region" description="Helical" evidence="7">
    <location>
        <begin position="28"/>
        <end position="51"/>
    </location>
</feature>
<comment type="catalytic activity">
    <reaction evidence="1">
        <text>ATP + protein L-histidine = ADP + protein N-phospho-L-histidine.</text>
        <dbReference type="EC" id="2.7.13.3"/>
    </reaction>
</comment>
<evidence type="ECO:0000313" key="10">
    <source>
        <dbReference type="Proteomes" id="UP000239711"/>
    </source>
</evidence>
<name>A0A2S9J288_9SPHI</name>
<dbReference type="PANTHER" id="PTHR45453">
    <property type="entry name" value="PHOSPHATE REGULON SENSOR PROTEIN PHOR"/>
    <property type="match status" value="1"/>
</dbReference>
<evidence type="ECO:0000259" key="8">
    <source>
        <dbReference type="PROSITE" id="PS50109"/>
    </source>
</evidence>
<dbReference type="InterPro" id="IPR036097">
    <property type="entry name" value="HisK_dim/P_sf"/>
</dbReference>
<keyword evidence="5 9" id="KW-0418">Kinase</keyword>
<dbReference type="FunFam" id="3.30.565.10:FF:000006">
    <property type="entry name" value="Sensor histidine kinase WalK"/>
    <property type="match status" value="1"/>
</dbReference>
<dbReference type="CDD" id="cd00075">
    <property type="entry name" value="HATPase"/>
    <property type="match status" value="1"/>
</dbReference>
<sequence length="344" mass="39040">MNLSIFTLLIASSIGLLASTIDYFHRGSLTIAALIFVTIALVSYAILLNLFERFIHKRIRNVYKLIRNLKLGKGLKDALGEQITDDPIRDAEREVQDWAKQRLSELDKLREQAKFRKEFLSNISHEFKTPLFATQGYVETLQDGLIDDDPEMAKNFLEKAARNLDRLSYLIQDLDEISKLETGIISLTIENFDIVALIKDCIEDLEGKARQHGIQMRYNGKGSHPILVKGDRKRVQQVLINLLDNSIKYGKKDGKTTVSIFPLFEQVLIEVTDNGIGIEEKNLSRVFERFYRTDASRSREVGGSGLGLAIVKHIIEAHEQNVNVRSTEGIGTTFGFTLEQPKHH</sequence>
<evidence type="ECO:0000256" key="2">
    <source>
        <dbReference type="ARBA" id="ARBA00012438"/>
    </source>
</evidence>
<dbReference type="InterPro" id="IPR050351">
    <property type="entry name" value="BphY/WalK/GraS-like"/>
</dbReference>
<keyword evidence="7" id="KW-0472">Membrane</keyword>
<evidence type="ECO:0000256" key="3">
    <source>
        <dbReference type="ARBA" id="ARBA00022553"/>
    </source>
</evidence>
<dbReference type="Pfam" id="PF00512">
    <property type="entry name" value="HisKA"/>
    <property type="match status" value="1"/>
</dbReference>
<dbReference type="PANTHER" id="PTHR45453:SF1">
    <property type="entry name" value="PHOSPHATE REGULON SENSOR PROTEIN PHOR"/>
    <property type="match status" value="1"/>
</dbReference>
<organism evidence="9 10">
    <name type="scientific">Sphingobacterium haloxyli</name>
    <dbReference type="NCBI Taxonomy" id="2100533"/>
    <lineage>
        <taxon>Bacteria</taxon>
        <taxon>Pseudomonadati</taxon>
        <taxon>Bacteroidota</taxon>
        <taxon>Sphingobacteriia</taxon>
        <taxon>Sphingobacteriales</taxon>
        <taxon>Sphingobacteriaceae</taxon>
        <taxon>Sphingobacterium</taxon>
    </lineage>
</organism>
<accession>A0A2S9J288</accession>
<keyword evidence="7" id="KW-0812">Transmembrane</keyword>
<keyword evidence="10" id="KW-1185">Reference proteome</keyword>
<feature type="domain" description="Histidine kinase" evidence="8">
    <location>
        <begin position="122"/>
        <end position="342"/>
    </location>
</feature>
<dbReference type="InterPro" id="IPR004358">
    <property type="entry name" value="Sig_transdc_His_kin-like_C"/>
</dbReference>
<dbReference type="SMART" id="SM00388">
    <property type="entry name" value="HisKA"/>
    <property type="match status" value="1"/>
</dbReference>
<dbReference type="GO" id="GO:0000155">
    <property type="term" value="F:phosphorelay sensor kinase activity"/>
    <property type="evidence" value="ECO:0007669"/>
    <property type="project" value="InterPro"/>
</dbReference>
<dbReference type="RefSeq" id="WP_105717546.1">
    <property type="nucleotide sequence ID" value="NZ_PVBQ01000010.1"/>
</dbReference>
<dbReference type="Proteomes" id="UP000239711">
    <property type="component" value="Unassembled WGS sequence"/>
</dbReference>
<proteinExistence type="predicted"/>
<keyword evidence="4" id="KW-0808">Transferase</keyword>
<dbReference type="InterPro" id="IPR003594">
    <property type="entry name" value="HATPase_dom"/>
</dbReference>
<dbReference type="GO" id="GO:0005886">
    <property type="term" value="C:plasma membrane"/>
    <property type="evidence" value="ECO:0007669"/>
    <property type="project" value="TreeGrafter"/>
</dbReference>
<keyword evidence="7" id="KW-1133">Transmembrane helix</keyword>
<comment type="caution">
    <text evidence="9">The sequence shown here is derived from an EMBL/GenBank/DDBJ whole genome shotgun (WGS) entry which is preliminary data.</text>
</comment>